<dbReference type="PANTHER" id="PTHR47331">
    <property type="entry name" value="PHD-TYPE DOMAIN-CONTAINING PROTEIN"/>
    <property type="match status" value="1"/>
</dbReference>
<gene>
    <name evidence="1" type="primary">LOC114339272</name>
</gene>
<dbReference type="InterPro" id="IPR008042">
    <property type="entry name" value="Retrotrans_Pao"/>
</dbReference>
<dbReference type="InParanoid" id="A0A6P7GPK2"/>
<organism evidence="1">
    <name type="scientific">Diabrotica virgifera virgifera</name>
    <name type="common">western corn rootworm</name>
    <dbReference type="NCBI Taxonomy" id="50390"/>
    <lineage>
        <taxon>Eukaryota</taxon>
        <taxon>Metazoa</taxon>
        <taxon>Ecdysozoa</taxon>
        <taxon>Arthropoda</taxon>
        <taxon>Hexapoda</taxon>
        <taxon>Insecta</taxon>
        <taxon>Pterygota</taxon>
        <taxon>Neoptera</taxon>
        <taxon>Endopterygota</taxon>
        <taxon>Coleoptera</taxon>
        <taxon>Polyphaga</taxon>
        <taxon>Cucujiformia</taxon>
        <taxon>Chrysomeloidea</taxon>
        <taxon>Chrysomelidae</taxon>
        <taxon>Galerucinae</taxon>
        <taxon>Diabroticina</taxon>
        <taxon>Diabroticites</taxon>
        <taxon>Diabrotica</taxon>
    </lineage>
</organism>
<protein>
    <submittedName>
        <fullName evidence="1">Uncharacterized protein LOC114339272</fullName>
    </submittedName>
</protein>
<evidence type="ECO:0000313" key="1">
    <source>
        <dbReference type="RefSeq" id="XP_028145700.1"/>
    </source>
</evidence>
<sequence length="345" mass="39325">MERTFNDPSTKILGLQWNSTHDLLHIKTGNLFNTSPLTKRKILSVIASAFDPLGTVNILTVFGKLLMQSVRKSQIGWDVHISDISIITQFEKFLASLAEISQLHVPRQLTQSKVVSSCSLHRYCDASQKAYGGCIYLVAIYSDGSKSPRLISAKSRVNPIKTKLTLSKLELWSTLARRIFQLLSISIQIHSVHLWSDSQVALSWVKRSPDDFSPFIARRVLTIHENSKEFAWRYVKSHLNSDDLLSRGIFSSDTWLSWIEGPQFLVDQTEFGSLDSFKLIDDLPERKKVNLALVNSDFNIWDNVFSRFSDFNTLQRVLAQIFRFTMLVRKKSNNPLICGKSQNCP</sequence>
<dbReference type="Pfam" id="PF05380">
    <property type="entry name" value="Peptidase_A17"/>
    <property type="match status" value="1"/>
</dbReference>
<dbReference type="RefSeq" id="XP_028145700.1">
    <property type="nucleotide sequence ID" value="XM_028289899.1"/>
</dbReference>
<name>A0A6P7GPK2_DIAVI</name>
<proteinExistence type="predicted"/>
<accession>A0A6P7GPK2</accession>
<dbReference type="PANTHER" id="PTHR47331:SF5">
    <property type="entry name" value="RIBONUCLEASE H"/>
    <property type="match status" value="1"/>
</dbReference>
<dbReference type="AlphaFoldDB" id="A0A6P7GPK2"/>
<reference evidence="1" key="1">
    <citation type="submission" date="2025-08" db="UniProtKB">
        <authorList>
            <consortium name="RefSeq"/>
        </authorList>
    </citation>
    <scope>IDENTIFICATION</scope>
    <source>
        <tissue evidence="1">Whole insect</tissue>
    </source>
</reference>